<reference evidence="1" key="2">
    <citation type="journal article" date="2015" name="Data Brief">
        <title>Shoot transcriptome of the giant reed, Arundo donax.</title>
        <authorList>
            <person name="Barrero R.A."/>
            <person name="Guerrero F.D."/>
            <person name="Moolhuijzen P."/>
            <person name="Goolsby J.A."/>
            <person name="Tidwell J."/>
            <person name="Bellgard S.E."/>
            <person name="Bellgard M.I."/>
        </authorList>
    </citation>
    <scope>NUCLEOTIDE SEQUENCE</scope>
    <source>
        <tissue evidence="1">Shoot tissue taken approximately 20 cm above the soil surface</tissue>
    </source>
</reference>
<evidence type="ECO:0000313" key="1">
    <source>
        <dbReference type="EMBL" id="JAE14071.1"/>
    </source>
</evidence>
<dbReference type="EMBL" id="GBRH01183825">
    <property type="protein sequence ID" value="JAE14071.1"/>
    <property type="molecule type" value="Transcribed_RNA"/>
</dbReference>
<accession>A0A0A9FUT1</accession>
<proteinExistence type="predicted"/>
<reference evidence="1" key="1">
    <citation type="submission" date="2014-09" db="EMBL/GenBank/DDBJ databases">
        <authorList>
            <person name="Magalhaes I.L.F."/>
            <person name="Oliveira U."/>
            <person name="Santos F.R."/>
            <person name="Vidigal T.H.D.A."/>
            <person name="Brescovit A.D."/>
            <person name="Santos A.J."/>
        </authorList>
    </citation>
    <scope>NUCLEOTIDE SEQUENCE</scope>
    <source>
        <tissue evidence="1">Shoot tissue taken approximately 20 cm above the soil surface</tissue>
    </source>
</reference>
<protein>
    <submittedName>
        <fullName evidence="1">Uncharacterized protein</fullName>
    </submittedName>
</protein>
<name>A0A0A9FUT1_ARUDO</name>
<sequence>MLPSQNNCTTYYNE</sequence>
<organism evidence="1">
    <name type="scientific">Arundo donax</name>
    <name type="common">Giant reed</name>
    <name type="synonym">Donax arundinaceus</name>
    <dbReference type="NCBI Taxonomy" id="35708"/>
    <lineage>
        <taxon>Eukaryota</taxon>
        <taxon>Viridiplantae</taxon>
        <taxon>Streptophyta</taxon>
        <taxon>Embryophyta</taxon>
        <taxon>Tracheophyta</taxon>
        <taxon>Spermatophyta</taxon>
        <taxon>Magnoliopsida</taxon>
        <taxon>Liliopsida</taxon>
        <taxon>Poales</taxon>
        <taxon>Poaceae</taxon>
        <taxon>PACMAD clade</taxon>
        <taxon>Arundinoideae</taxon>
        <taxon>Arundineae</taxon>
        <taxon>Arundo</taxon>
    </lineage>
</organism>